<evidence type="ECO:0000259" key="2">
    <source>
        <dbReference type="Pfam" id="PF09469"/>
    </source>
</evidence>
<feature type="compositionally biased region" description="Polar residues" evidence="1">
    <location>
        <begin position="283"/>
        <end position="292"/>
    </location>
</feature>
<gene>
    <name evidence="4" type="primary">COBL</name>
</gene>
<keyword evidence="3" id="KW-1185">Reference proteome</keyword>
<proteinExistence type="predicted"/>
<sequence length="382" mass="41627">MDAPRASATKPPLGRKMKARAPPPPGRPATPNAHSGPKPRRDASPGPPPHLLHMKENLRNSAVAVTVVLPSGLEKKSVVNGSHAMMDLLVELCLQNHLNPSHHALEIRSSETQQPLSFKPNTLVGTLNVHTVFLKEKVPEEKVKPGPPKAPEKSVRLVVNYLRTQKAVVRVSPEVPLQNILPVICAKCEVSPEHVVLLRDNIAGEELELSKSLNELGLKELYAWDNKRETFRKSSVGNDETDKEKKKFLGFFKVNKRSSSKGCLTTPNSPSVNPRSVPLGPSLSLSNISGVSVKSDLKKRRAPPPPTSPGTGPPAQDKASEKVSLGSQIDLQKKKRRAPAPPTPQPPTPSPLVPPRTQDREENRKSATVYCCASFPPHAKRF</sequence>
<feature type="compositionally biased region" description="Pro residues" evidence="1">
    <location>
        <begin position="303"/>
        <end position="312"/>
    </location>
</feature>
<dbReference type="InterPro" id="IPR029071">
    <property type="entry name" value="Ubiquitin-like_domsf"/>
</dbReference>
<dbReference type="Proteomes" id="UP001652641">
    <property type="component" value="Chromosome 5"/>
</dbReference>
<evidence type="ECO:0000313" key="3">
    <source>
        <dbReference type="Proteomes" id="UP001652641"/>
    </source>
</evidence>
<dbReference type="InterPro" id="IPR019025">
    <property type="entry name" value="Cordon-bleu_ubiquitin_domain"/>
</dbReference>
<reference evidence="4" key="1">
    <citation type="submission" date="2025-08" db="UniProtKB">
        <authorList>
            <consortium name="RefSeq"/>
        </authorList>
    </citation>
    <scope>IDENTIFICATION</scope>
    <source>
        <tissue evidence="4">Cell line</tissue>
    </source>
</reference>
<feature type="region of interest" description="Disordered" evidence="1">
    <location>
        <begin position="258"/>
        <end position="369"/>
    </location>
</feature>
<organism evidence="3 4">
    <name type="scientific">Vulpes vulpes</name>
    <name type="common">Red fox</name>
    <dbReference type="NCBI Taxonomy" id="9627"/>
    <lineage>
        <taxon>Eukaryota</taxon>
        <taxon>Metazoa</taxon>
        <taxon>Chordata</taxon>
        <taxon>Craniata</taxon>
        <taxon>Vertebrata</taxon>
        <taxon>Euteleostomi</taxon>
        <taxon>Mammalia</taxon>
        <taxon>Eutheria</taxon>
        <taxon>Laurasiatheria</taxon>
        <taxon>Carnivora</taxon>
        <taxon>Caniformia</taxon>
        <taxon>Canidae</taxon>
        <taxon>Vulpes</taxon>
    </lineage>
</organism>
<feature type="compositionally biased region" description="Low complexity" evidence="1">
    <location>
        <begin position="267"/>
        <end position="278"/>
    </location>
</feature>
<feature type="region of interest" description="Disordered" evidence="1">
    <location>
        <begin position="1"/>
        <end position="53"/>
    </location>
</feature>
<feature type="compositionally biased region" description="Pro residues" evidence="1">
    <location>
        <begin position="339"/>
        <end position="354"/>
    </location>
</feature>
<dbReference type="Gene3D" id="3.10.20.90">
    <property type="entry name" value="Phosphatidylinositol 3-kinase Catalytic Subunit, Chain A, domain 1"/>
    <property type="match status" value="1"/>
</dbReference>
<dbReference type="RefSeq" id="XP_072616200.1">
    <property type="nucleotide sequence ID" value="XM_072760099.1"/>
</dbReference>
<protein>
    <submittedName>
        <fullName evidence="4">Protein cordon-bleu isoform X9</fullName>
    </submittedName>
</protein>
<evidence type="ECO:0000313" key="4">
    <source>
        <dbReference type="RefSeq" id="XP_072616200.1"/>
    </source>
</evidence>
<dbReference type="GeneID" id="112925825"/>
<dbReference type="PANTHER" id="PTHR47008:SF1">
    <property type="entry name" value="PROTEIN CORDON-BLEU"/>
    <property type="match status" value="1"/>
</dbReference>
<dbReference type="PANTHER" id="PTHR47008">
    <property type="entry name" value="PROTEIN CORDON-BLEU"/>
    <property type="match status" value="1"/>
</dbReference>
<evidence type="ECO:0000256" key="1">
    <source>
        <dbReference type="SAM" id="MobiDB-lite"/>
    </source>
</evidence>
<accession>A0ABM5AN33</accession>
<feature type="domain" description="Cordon-bleu ubiquitin-like" evidence="2">
    <location>
        <begin position="144"/>
        <end position="235"/>
    </location>
</feature>
<dbReference type="SUPFAM" id="SSF54236">
    <property type="entry name" value="Ubiquitin-like"/>
    <property type="match status" value="1"/>
</dbReference>
<name>A0ABM5AN33_VULVU</name>
<dbReference type="InterPro" id="IPR039895">
    <property type="entry name" value="COBL-like"/>
</dbReference>
<dbReference type="Pfam" id="PF09469">
    <property type="entry name" value="Cobl"/>
    <property type="match status" value="1"/>
</dbReference>